<proteinExistence type="predicted"/>
<feature type="region of interest" description="Disordered" evidence="1">
    <location>
        <begin position="150"/>
        <end position="170"/>
    </location>
</feature>
<evidence type="ECO:0000313" key="3">
    <source>
        <dbReference type="Proteomes" id="UP000664940"/>
    </source>
</evidence>
<sequence>MENIKLSFINSIARVGHSTDTNHCLNKCGSGMFWLRFLVYPKHHSPPPGRGCYICKPLKQPLSQLADPLTQLPFLFPSASGLTQSWNGLKLGSLTSGSRGNISHKTQVLMTGQADQGSTIPSGTGGFMQNSWIFWDHHIHVYPHASYTKAGPGHQPECLPHSALGKEEDG</sequence>
<protein>
    <submittedName>
        <fullName evidence="2">Ral GTPase activating protein catalytic subunit alpha 2</fullName>
    </submittedName>
</protein>
<organism evidence="2 3">
    <name type="scientific">Phyllostomus discolor</name>
    <name type="common">pale spear-nosed bat</name>
    <dbReference type="NCBI Taxonomy" id="89673"/>
    <lineage>
        <taxon>Eukaryota</taxon>
        <taxon>Metazoa</taxon>
        <taxon>Chordata</taxon>
        <taxon>Craniata</taxon>
        <taxon>Vertebrata</taxon>
        <taxon>Euteleostomi</taxon>
        <taxon>Mammalia</taxon>
        <taxon>Eutheria</taxon>
        <taxon>Laurasiatheria</taxon>
        <taxon>Chiroptera</taxon>
        <taxon>Yangochiroptera</taxon>
        <taxon>Phyllostomidae</taxon>
        <taxon>Phyllostominae</taxon>
        <taxon>Phyllostomus</taxon>
    </lineage>
</organism>
<dbReference type="AlphaFoldDB" id="A0A833Z823"/>
<gene>
    <name evidence="2" type="ORF">HJG60_016024</name>
</gene>
<evidence type="ECO:0000313" key="2">
    <source>
        <dbReference type="EMBL" id="KAF6089130.1"/>
    </source>
</evidence>
<accession>A0A833Z823</accession>
<evidence type="ECO:0000256" key="1">
    <source>
        <dbReference type="SAM" id="MobiDB-lite"/>
    </source>
</evidence>
<reference evidence="2 3" key="1">
    <citation type="journal article" date="2020" name="Nature">
        <title>Six reference-quality genomes reveal evolution of bat adaptations.</title>
        <authorList>
            <person name="Jebb D."/>
            <person name="Huang Z."/>
            <person name="Pippel M."/>
            <person name="Hughes G.M."/>
            <person name="Lavrichenko K."/>
            <person name="Devanna P."/>
            <person name="Winkler S."/>
            <person name="Jermiin L.S."/>
            <person name="Skirmuntt E.C."/>
            <person name="Katzourakis A."/>
            <person name="Burkitt-Gray L."/>
            <person name="Ray D.A."/>
            <person name="Sullivan K.A.M."/>
            <person name="Roscito J.G."/>
            <person name="Kirilenko B.M."/>
            <person name="Davalos L.M."/>
            <person name="Corthals A.P."/>
            <person name="Power M.L."/>
            <person name="Jones G."/>
            <person name="Ransome R.D."/>
            <person name="Dechmann D.K.N."/>
            <person name="Locatelli A.G."/>
            <person name="Puechmaille S.J."/>
            <person name="Fedrigo O."/>
            <person name="Jarvis E.D."/>
            <person name="Hiller M."/>
            <person name="Vernes S.C."/>
            <person name="Myers E.W."/>
            <person name="Teeling E.C."/>
        </authorList>
    </citation>
    <scope>NUCLEOTIDE SEQUENCE [LARGE SCALE GENOMIC DNA]</scope>
    <source>
        <strain evidence="2">Bat1K_MPI-CBG_1</strain>
    </source>
</reference>
<dbReference type="Proteomes" id="UP000664940">
    <property type="component" value="Unassembled WGS sequence"/>
</dbReference>
<dbReference type="EMBL" id="JABVXQ010000010">
    <property type="protein sequence ID" value="KAF6089130.1"/>
    <property type="molecule type" value="Genomic_DNA"/>
</dbReference>
<comment type="caution">
    <text evidence="2">The sequence shown here is derived from an EMBL/GenBank/DDBJ whole genome shotgun (WGS) entry which is preliminary data.</text>
</comment>
<name>A0A833Z823_9CHIR</name>